<protein>
    <submittedName>
        <fullName evidence="3">Uncharacterized protein LOC124294989 isoform X2</fullName>
    </submittedName>
</protein>
<accession>A0ABM3GEV4</accession>
<dbReference type="GeneID" id="124294989"/>
<evidence type="ECO:0000256" key="1">
    <source>
        <dbReference type="SAM" id="MobiDB-lite"/>
    </source>
</evidence>
<dbReference type="Proteomes" id="UP000829291">
    <property type="component" value="Chromosome 6"/>
</dbReference>
<gene>
    <name evidence="3" type="primary">LOC124294989</name>
</gene>
<reference evidence="3" key="1">
    <citation type="submission" date="2025-08" db="UniProtKB">
        <authorList>
            <consortium name="RefSeq"/>
        </authorList>
    </citation>
    <scope>IDENTIFICATION</scope>
    <source>
        <tissue evidence="3">Thorax and Abdomen</tissue>
    </source>
</reference>
<proteinExistence type="predicted"/>
<keyword evidence="2" id="KW-1185">Reference proteome</keyword>
<name>A0ABM3GEV4_NEOLC</name>
<sequence>MRATKSSGPTQKIVDGAVLPPCKAELQKQLKRTAYIAHLWKHAYLPQPTEFLPTDYGWQESEDKLVFEWFEGDQLPKSIDDIAINSEENQDKEKNTEQDQGQSDEEDDPEINNSDIEDSDIILDETDHSIDQCDMDEWL</sequence>
<organism evidence="2 3">
    <name type="scientific">Neodiprion lecontei</name>
    <name type="common">Redheaded pine sawfly</name>
    <dbReference type="NCBI Taxonomy" id="441921"/>
    <lineage>
        <taxon>Eukaryota</taxon>
        <taxon>Metazoa</taxon>
        <taxon>Ecdysozoa</taxon>
        <taxon>Arthropoda</taxon>
        <taxon>Hexapoda</taxon>
        <taxon>Insecta</taxon>
        <taxon>Pterygota</taxon>
        <taxon>Neoptera</taxon>
        <taxon>Endopterygota</taxon>
        <taxon>Hymenoptera</taxon>
        <taxon>Tenthredinoidea</taxon>
        <taxon>Diprionidae</taxon>
        <taxon>Diprioninae</taxon>
        <taxon>Neodiprion</taxon>
    </lineage>
</organism>
<feature type="region of interest" description="Disordered" evidence="1">
    <location>
        <begin position="78"/>
        <end position="139"/>
    </location>
</feature>
<evidence type="ECO:0000313" key="2">
    <source>
        <dbReference type="Proteomes" id="UP000829291"/>
    </source>
</evidence>
<feature type="compositionally biased region" description="Acidic residues" evidence="1">
    <location>
        <begin position="102"/>
        <end position="124"/>
    </location>
</feature>
<evidence type="ECO:0000313" key="3">
    <source>
        <dbReference type="RefSeq" id="XP_046598805.1"/>
    </source>
</evidence>
<dbReference type="RefSeq" id="XP_046598805.1">
    <property type="nucleotide sequence ID" value="XM_046742849.1"/>
</dbReference>